<evidence type="ECO:0008006" key="5">
    <source>
        <dbReference type="Google" id="ProtNLM"/>
    </source>
</evidence>
<feature type="coiled-coil region" evidence="1">
    <location>
        <begin position="270"/>
        <end position="304"/>
    </location>
</feature>
<gene>
    <name evidence="3" type="ORF">C7450_104414</name>
</gene>
<feature type="region of interest" description="Disordered" evidence="2">
    <location>
        <begin position="352"/>
        <end position="375"/>
    </location>
</feature>
<dbReference type="EMBL" id="QJJK01000004">
    <property type="protein sequence ID" value="PXW60359.1"/>
    <property type="molecule type" value="Genomic_DNA"/>
</dbReference>
<organism evidence="3 4">
    <name type="scientific">Chelatococcus asaccharovorans</name>
    <dbReference type="NCBI Taxonomy" id="28210"/>
    <lineage>
        <taxon>Bacteria</taxon>
        <taxon>Pseudomonadati</taxon>
        <taxon>Pseudomonadota</taxon>
        <taxon>Alphaproteobacteria</taxon>
        <taxon>Hyphomicrobiales</taxon>
        <taxon>Chelatococcaceae</taxon>
        <taxon>Chelatococcus</taxon>
    </lineage>
</organism>
<evidence type="ECO:0000313" key="4">
    <source>
        <dbReference type="Proteomes" id="UP000248021"/>
    </source>
</evidence>
<keyword evidence="4" id="KW-1185">Reference proteome</keyword>
<evidence type="ECO:0000256" key="2">
    <source>
        <dbReference type="SAM" id="MobiDB-lite"/>
    </source>
</evidence>
<dbReference type="AlphaFoldDB" id="A0A2V3U9H5"/>
<accession>A0A2V3U9H5</accession>
<dbReference type="RefSeq" id="WP_110374673.1">
    <property type="nucleotide sequence ID" value="NZ_CAKNFM010000006.1"/>
</dbReference>
<comment type="caution">
    <text evidence="3">The sequence shown here is derived from an EMBL/GenBank/DDBJ whole genome shotgun (WGS) entry which is preliminary data.</text>
</comment>
<feature type="coiled-coil region" evidence="1">
    <location>
        <begin position="193"/>
        <end position="234"/>
    </location>
</feature>
<evidence type="ECO:0000256" key="1">
    <source>
        <dbReference type="SAM" id="Coils"/>
    </source>
</evidence>
<keyword evidence="1" id="KW-0175">Coiled coil</keyword>
<evidence type="ECO:0000313" key="3">
    <source>
        <dbReference type="EMBL" id="PXW60359.1"/>
    </source>
</evidence>
<dbReference type="OrthoDB" id="7826912at2"/>
<sequence length="375" mass="41092">MIEMAKVEAAMLFALGFLAAALLVAMLLPAFNRRAQRLIRRRLEAQLPLTREEIFAERDHLRAEFAVTVRRLERETEKQRGLYAASQAALTERNKAVIALEDSLAQRDQELAATKALLVEARNTDASAEIYQKQATISELERLLRDTRSTVSEREAAIAALDAKNQDLMLELDRRRITVVELETRNQASALRQQDAERQAAGARSELEAVQKRAEIAEKKLAAEKKNAQALSRSLSEITLRQDNTSSLVEMLEANEIEFAAKLTEATVTAARLRATIEEREAAITQADARIAELEAQLANMSAAGAPSAIRTRKARAAGDAAATNGRGDAELAAETAGLRQRIEEIGDAFLALDAPKPKPAPRAKRQAPARSGAQ</sequence>
<proteinExistence type="predicted"/>
<dbReference type="Proteomes" id="UP000248021">
    <property type="component" value="Unassembled WGS sequence"/>
</dbReference>
<reference evidence="3 4" key="1">
    <citation type="submission" date="2018-05" db="EMBL/GenBank/DDBJ databases">
        <title>Genomic Encyclopedia of Type Strains, Phase IV (KMG-IV): sequencing the most valuable type-strain genomes for metagenomic binning, comparative biology and taxonomic classification.</title>
        <authorList>
            <person name="Goeker M."/>
        </authorList>
    </citation>
    <scope>NUCLEOTIDE SEQUENCE [LARGE SCALE GENOMIC DNA]</scope>
    <source>
        <strain evidence="3 4">DSM 6462</strain>
    </source>
</reference>
<name>A0A2V3U9H5_9HYPH</name>
<protein>
    <recommendedName>
        <fullName evidence="5">Chromosome segregation ATPase</fullName>
    </recommendedName>
</protein>